<dbReference type="EMBL" id="UINC01198528">
    <property type="protein sequence ID" value="SVE16519.1"/>
    <property type="molecule type" value="Genomic_DNA"/>
</dbReference>
<sequence length="22" mass="2507">MYYLLKLISFDVAECGEVLRSG</sequence>
<gene>
    <name evidence="1" type="ORF">METZ01_LOCUS469373</name>
</gene>
<organism evidence="1">
    <name type="scientific">marine metagenome</name>
    <dbReference type="NCBI Taxonomy" id="408172"/>
    <lineage>
        <taxon>unclassified sequences</taxon>
        <taxon>metagenomes</taxon>
        <taxon>ecological metagenomes</taxon>
    </lineage>
</organism>
<reference evidence="1" key="1">
    <citation type="submission" date="2018-05" db="EMBL/GenBank/DDBJ databases">
        <authorList>
            <person name="Lanie J.A."/>
            <person name="Ng W.-L."/>
            <person name="Kazmierczak K.M."/>
            <person name="Andrzejewski T.M."/>
            <person name="Davidsen T.M."/>
            <person name="Wayne K.J."/>
            <person name="Tettelin H."/>
            <person name="Glass J.I."/>
            <person name="Rusch D."/>
            <person name="Podicherti R."/>
            <person name="Tsui H.-C.T."/>
            <person name="Winkler M.E."/>
        </authorList>
    </citation>
    <scope>NUCLEOTIDE SEQUENCE</scope>
</reference>
<proteinExistence type="predicted"/>
<protein>
    <submittedName>
        <fullName evidence="1">Uncharacterized protein</fullName>
    </submittedName>
</protein>
<accession>A0A383B9T6</accession>
<dbReference type="AlphaFoldDB" id="A0A383B9T6"/>
<evidence type="ECO:0000313" key="1">
    <source>
        <dbReference type="EMBL" id="SVE16519.1"/>
    </source>
</evidence>
<name>A0A383B9T6_9ZZZZ</name>